<dbReference type="InterPro" id="IPR029787">
    <property type="entry name" value="Nucleotide_cyclase"/>
</dbReference>
<sequence>MLKPVFVWGQEFETDFKKIDAEHRYLVELINSLGNKLSNSRPTFEDIDPVFSELVEYTKYHFVNEETIMKEARVDRRHVTEHVEAHRNFITEIAEQYSMIDRQNIKESAKKLLDFLVQWLTFHILGVDKNLITQIRLIESGSSPEEAFNEINGVNHEQLDTLVRSFNGVFSVLMKYNEELLGLKKSLEEKVEERTLELKEANAQLEEMNKRLETIAMSDQLTGLSNRHKIMSELSRYWDEYTRYNTPLSVIMIDLDNFKCINDTYGHDAGDQVLKTFAKILSFSIRTDDLVCRLGGDEFCVVCPNTDINGVTTLANKIHENLAGICVRFDEGGWEGSASLGVATTNKSMKNKEDLLKASDKAVYEAKKLGKNKVYVIRSFN</sequence>
<name>A0ABN7KC95_9BACT</name>
<dbReference type="Pfam" id="PF00990">
    <property type="entry name" value="GGDEF"/>
    <property type="match status" value="1"/>
</dbReference>
<dbReference type="EMBL" id="CAJHOF010000013">
    <property type="protein sequence ID" value="CAD7289192.1"/>
    <property type="molecule type" value="Genomic_DNA"/>
</dbReference>
<evidence type="ECO:0000256" key="6">
    <source>
        <dbReference type="SAM" id="Coils"/>
    </source>
</evidence>
<dbReference type="SUPFAM" id="SSF55073">
    <property type="entry name" value="Nucleotide cyclase"/>
    <property type="match status" value="1"/>
</dbReference>
<keyword evidence="4" id="KW-0408">Iron</keyword>
<accession>A0ABN7KC95</accession>
<evidence type="ECO:0000256" key="1">
    <source>
        <dbReference type="ARBA" id="ARBA00010587"/>
    </source>
</evidence>
<dbReference type="NCBIfam" id="TIGR00254">
    <property type="entry name" value="GGDEF"/>
    <property type="match status" value="1"/>
</dbReference>
<feature type="coiled-coil region" evidence="6">
    <location>
        <begin position="173"/>
        <end position="218"/>
    </location>
</feature>
<evidence type="ECO:0000259" key="7">
    <source>
        <dbReference type="PROSITE" id="PS50887"/>
    </source>
</evidence>
<dbReference type="InterPro" id="IPR050469">
    <property type="entry name" value="Diguanylate_Cyclase"/>
</dbReference>
<dbReference type="NCBIfam" id="NF033749">
    <property type="entry name" value="bact_hemeryth"/>
    <property type="match status" value="1"/>
</dbReference>
<gene>
    <name evidence="8" type="ORF">LMG7974_01392</name>
</gene>
<dbReference type="SUPFAM" id="SSF47188">
    <property type="entry name" value="Hemerythrin-like"/>
    <property type="match status" value="1"/>
</dbReference>
<keyword evidence="9" id="KW-1185">Reference proteome</keyword>
<evidence type="ECO:0000256" key="2">
    <source>
        <dbReference type="ARBA" id="ARBA00012528"/>
    </source>
</evidence>
<evidence type="ECO:0000256" key="3">
    <source>
        <dbReference type="ARBA" id="ARBA00022723"/>
    </source>
</evidence>
<dbReference type="InterPro" id="IPR035938">
    <property type="entry name" value="Hemerythrin-like_sf"/>
</dbReference>
<feature type="domain" description="GGDEF" evidence="7">
    <location>
        <begin position="246"/>
        <end position="379"/>
    </location>
</feature>
<dbReference type="CDD" id="cd12107">
    <property type="entry name" value="Hemerythrin"/>
    <property type="match status" value="1"/>
</dbReference>
<dbReference type="EC" id="2.7.7.65" evidence="2"/>
<dbReference type="InterPro" id="IPR012827">
    <property type="entry name" value="Hemerythrin_metal-bd"/>
</dbReference>
<dbReference type="Gene3D" id="1.20.120.50">
    <property type="entry name" value="Hemerythrin-like"/>
    <property type="match status" value="1"/>
</dbReference>
<dbReference type="InterPro" id="IPR000160">
    <property type="entry name" value="GGDEF_dom"/>
</dbReference>
<dbReference type="RefSeq" id="WP_229933180.1">
    <property type="nucleotide sequence ID" value="NZ_CAJHOF010000013.1"/>
</dbReference>
<protein>
    <recommendedName>
        <fullName evidence="2">diguanylate cyclase</fullName>
        <ecNumber evidence="2">2.7.7.65</ecNumber>
    </recommendedName>
</protein>
<dbReference type="PANTHER" id="PTHR45138:SF9">
    <property type="entry name" value="DIGUANYLATE CYCLASE DGCM-RELATED"/>
    <property type="match status" value="1"/>
</dbReference>
<dbReference type="InterPro" id="IPR043128">
    <property type="entry name" value="Rev_trsase/Diguanyl_cyclase"/>
</dbReference>
<dbReference type="NCBIfam" id="TIGR02481">
    <property type="entry name" value="hemeryth_dom"/>
    <property type="match status" value="1"/>
</dbReference>
<dbReference type="CDD" id="cd01949">
    <property type="entry name" value="GGDEF"/>
    <property type="match status" value="1"/>
</dbReference>
<keyword evidence="6" id="KW-0175">Coiled coil</keyword>
<comment type="catalytic activity">
    <reaction evidence="5">
        <text>2 GTP = 3',3'-c-di-GMP + 2 diphosphate</text>
        <dbReference type="Rhea" id="RHEA:24898"/>
        <dbReference type="ChEBI" id="CHEBI:33019"/>
        <dbReference type="ChEBI" id="CHEBI:37565"/>
        <dbReference type="ChEBI" id="CHEBI:58805"/>
        <dbReference type="EC" id="2.7.7.65"/>
    </reaction>
</comment>
<evidence type="ECO:0000313" key="8">
    <source>
        <dbReference type="EMBL" id="CAD7289192.1"/>
    </source>
</evidence>
<organism evidence="8 9">
    <name type="scientific">Campylobacter majalis</name>
    <dbReference type="NCBI Taxonomy" id="2790656"/>
    <lineage>
        <taxon>Bacteria</taxon>
        <taxon>Pseudomonadati</taxon>
        <taxon>Campylobacterota</taxon>
        <taxon>Epsilonproteobacteria</taxon>
        <taxon>Campylobacterales</taxon>
        <taxon>Campylobacteraceae</taxon>
        <taxon>Campylobacter</taxon>
    </lineage>
</organism>
<dbReference type="Proteomes" id="UP000789803">
    <property type="component" value="Unassembled WGS sequence"/>
</dbReference>
<evidence type="ECO:0000256" key="5">
    <source>
        <dbReference type="ARBA" id="ARBA00034247"/>
    </source>
</evidence>
<keyword evidence="3" id="KW-0479">Metal-binding</keyword>
<reference evidence="8 9" key="1">
    <citation type="submission" date="2020-11" db="EMBL/GenBank/DDBJ databases">
        <authorList>
            <person name="Peeters C."/>
        </authorList>
    </citation>
    <scope>NUCLEOTIDE SEQUENCE [LARGE SCALE GENOMIC DNA]</scope>
    <source>
        <strain evidence="8 9">LMG 7974</strain>
    </source>
</reference>
<comment type="caution">
    <text evidence="8">The sequence shown here is derived from an EMBL/GenBank/DDBJ whole genome shotgun (WGS) entry which is preliminary data.</text>
</comment>
<proteinExistence type="inferred from homology"/>
<comment type="similarity">
    <text evidence="1">Belongs to the hemerythrin family.</text>
</comment>
<evidence type="ECO:0000313" key="9">
    <source>
        <dbReference type="Proteomes" id="UP000789803"/>
    </source>
</evidence>
<evidence type="ECO:0000256" key="4">
    <source>
        <dbReference type="ARBA" id="ARBA00023004"/>
    </source>
</evidence>
<dbReference type="InterPro" id="IPR012312">
    <property type="entry name" value="Hemerythrin-like"/>
</dbReference>
<dbReference type="Pfam" id="PF01814">
    <property type="entry name" value="Hemerythrin"/>
    <property type="match status" value="1"/>
</dbReference>
<dbReference type="Gene3D" id="3.30.70.270">
    <property type="match status" value="1"/>
</dbReference>
<dbReference type="PROSITE" id="PS50887">
    <property type="entry name" value="GGDEF"/>
    <property type="match status" value="1"/>
</dbReference>
<dbReference type="SMART" id="SM00267">
    <property type="entry name" value="GGDEF"/>
    <property type="match status" value="1"/>
</dbReference>
<dbReference type="PANTHER" id="PTHR45138">
    <property type="entry name" value="REGULATORY COMPONENTS OF SENSORY TRANSDUCTION SYSTEM"/>
    <property type="match status" value="1"/>
</dbReference>